<feature type="transmembrane region" description="Helical" evidence="7">
    <location>
        <begin position="226"/>
        <end position="246"/>
    </location>
</feature>
<feature type="region of interest" description="Disordered" evidence="6">
    <location>
        <begin position="477"/>
        <end position="521"/>
    </location>
</feature>
<evidence type="ECO:0000256" key="2">
    <source>
        <dbReference type="ARBA" id="ARBA00008017"/>
    </source>
</evidence>
<evidence type="ECO:0000256" key="1">
    <source>
        <dbReference type="ARBA" id="ARBA00004141"/>
    </source>
</evidence>
<feature type="transmembrane region" description="Helical" evidence="7">
    <location>
        <begin position="184"/>
        <end position="206"/>
    </location>
</feature>
<gene>
    <name evidence="9" type="ORF">Sylvanvirus3_29</name>
</gene>
<dbReference type="GO" id="GO:0055085">
    <property type="term" value="P:transmembrane transport"/>
    <property type="evidence" value="ECO:0007669"/>
    <property type="project" value="InterPro"/>
</dbReference>
<dbReference type="Pfam" id="PF00924">
    <property type="entry name" value="MS_channel_2nd"/>
    <property type="match status" value="1"/>
</dbReference>
<dbReference type="SUPFAM" id="SSF82861">
    <property type="entry name" value="Mechanosensitive channel protein MscS (YggB), transmembrane region"/>
    <property type="match status" value="1"/>
</dbReference>
<keyword evidence="4 7" id="KW-1133">Transmembrane helix</keyword>
<comment type="similarity">
    <text evidence="2">Belongs to the MscS (TC 1.A.23) family.</text>
</comment>
<evidence type="ECO:0000313" key="9">
    <source>
        <dbReference type="EMBL" id="AYV86575.1"/>
    </source>
</evidence>
<organism evidence="9">
    <name type="scientific">Sylvanvirus sp</name>
    <dbReference type="NCBI Taxonomy" id="2487774"/>
    <lineage>
        <taxon>Viruses</taxon>
    </lineage>
</organism>
<dbReference type="EMBL" id="MK072509">
    <property type="protein sequence ID" value="AYV86575.1"/>
    <property type="molecule type" value="Genomic_DNA"/>
</dbReference>
<accession>A0A3G5AH92</accession>
<evidence type="ECO:0000259" key="8">
    <source>
        <dbReference type="Pfam" id="PF00924"/>
    </source>
</evidence>
<feature type="transmembrane region" description="Helical" evidence="7">
    <location>
        <begin position="333"/>
        <end position="355"/>
    </location>
</feature>
<dbReference type="GO" id="GO:0016020">
    <property type="term" value="C:membrane"/>
    <property type="evidence" value="ECO:0007669"/>
    <property type="project" value="UniProtKB-SubCell"/>
</dbReference>
<dbReference type="SUPFAM" id="SSF50182">
    <property type="entry name" value="Sm-like ribonucleoproteins"/>
    <property type="match status" value="1"/>
</dbReference>
<dbReference type="InterPro" id="IPR011014">
    <property type="entry name" value="MscS_channel_TM-2"/>
</dbReference>
<feature type="region of interest" description="Disordered" evidence="6">
    <location>
        <begin position="78"/>
        <end position="126"/>
    </location>
</feature>
<reference evidence="9" key="1">
    <citation type="submission" date="2018-10" db="EMBL/GenBank/DDBJ databases">
        <title>Hidden diversity of soil giant viruses.</title>
        <authorList>
            <person name="Schulz F."/>
            <person name="Alteio L."/>
            <person name="Goudeau D."/>
            <person name="Ryan E.M."/>
            <person name="Malmstrom R.R."/>
            <person name="Blanchard J."/>
            <person name="Woyke T."/>
        </authorList>
    </citation>
    <scope>NUCLEOTIDE SEQUENCE</scope>
    <source>
        <strain evidence="9">SYV1</strain>
    </source>
</reference>
<keyword evidence="3 7" id="KW-0812">Transmembrane</keyword>
<dbReference type="Gene3D" id="1.10.287.1260">
    <property type="match status" value="1"/>
</dbReference>
<dbReference type="Gene3D" id="2.30.30.60">
    <property type="match status" value="1"/>
</dbReference>
<dbReference type="InterPro" id="IPR010920">
    <property type="entry name" value="LSM_dom_sf"/>
</dbReference>
<dbReference type="InterPro" id="IPR006685">
    <property type="entry name" value="MscS_channel_2nd"/>
</dbReference>
<sequence length="651" mass="72852">MIGQYYFLFALAIIIFRGHSLIRVIVKFIFNIIIFTFVSSSGNAKKSLNSISQYFGDFKINTKALGGQDQPSSIILSSSCTDEKESKNSTDSKQSNLSNQSKENEKKLSGSKKPSDKKALSHHHPPVAKSLKPALSEVKSELKSDLKNVLQDVKVELKQTPEELDQETLIEIWKISWTAGVAEYLITPVAFVIQVILVICVLWYIIQQTSSNDNSFFLLGTDAIVDVQSVYMIFYAILIACVLFAIERFRYVFWLEFTESSCWSKIVKKLPRFMLRWIQVGYAVHRETKVKDGGMITKKGTSTNPHTAHSATLERIQQSAINRDAHHENFSSALDSVISLVLGSMLLLMIINGIGVDMTPVWAAAGIASLAVALAANWILSNVFGSIAIFLAETHRIGEVITVRNIQGRVLRVTPLFTVIWGYDGQLHTVPNYIFTQDPSHVWRATEMKYMQYMFRFAPTKTSVDFNSTAPFAGVSHQNPHSFKPVPLTTPLTNDSTTSSTGPSSQGASHAASHTQSHTPPLSIKDKIKAFHIKYDELFESHPEIDASESFLYPYSGDYSTVQFQLVLRASTDDLYEHEPKFLKDIVEAAEVRSSFDSSYLTYAGSPNVSETTLKRRAFFVAASSFYLELHQWCLDNDLLQVPTTRIIGDT</sequence>
<proteinExistence type="inferred from homology"/>
<feature type="compositionally biased region" description="Polar residues" evidence="6">
    <location>
        <begin position="506"/>
        <end position="520"/>
    </location>
</feature>
<evidence type="ECO:0000256" key="3">
    <source>
        <dbReference type="ARBA" id="ARBA00022692"/>
    </source>
</evidence>
<keyword evidence="5 7" id="KW-0472">Membrane</keyword>
<evidence type="ECO:0000256" key="5">
    <source>
        <dbReference type="ARBA" id="ARBA00023136"/>
    </source>
</evidence>
<feature type="domain" description="Mechanosensitive ion channel MscS" evidence="8">
    <location>
        <begin position="379"/>
        <end position="437"/>
    </location>
</feature>
<feature type="compositionally biased region" description="Polar residues" evidence="6">
    <location>
        <begin position="91"/>
        <end position="101"/>
    </location>
</feature>
<feature type="compositionally biased region" description="Basic and acidic residues" evidence="6">
    <location>
        <begin position="81"/>
        <end position="90"/>
    </location>
</feature>
<dbReference type="PANTHER" id="PTHR30566">
    <property type="entry name" value="YNAI-RELATED MECHANOSENSITIVE ION CHANNEL"/>
    <property type="match status" value="1"/>
</dbReference>
<dbReference type="InterPro" id="IPR023408">
    <property type="entry name" value="MscS_beta-dom_sf"/>
</dbReference>
<dbReference type="PANTHER" id="PTHR30566:SF5">
    <property type="entry name" value="MECHANOSENSITIVE ION CHANNEL PROTEIN 1, MITOCHONDRIAL-RELATED"/>
    <property type="match status" value="1"/>
</dbReference>
<evidence type="ECO:0000256" key="6">
    <source>
        <dbReference type="SAM" id="MobiDB-lite"/>
    </source>
</evidence>
<feature type="compositionally biased region" description="Basic and acidic residues" evidence="6">
    <location>
        <begin position="102"/>
        <end position="119"/>
    </location>
</feature>
<feature type="compositionally biased region" description="Low complexity" evidence="6">
    <location>
        <begin position="496"/>
        <end position="505"/>
    </location>
</feature>
<name>A0A3G5AH92_9VIRU</name>
<feature type="transmembrane region" description="Helical" evidence="7">
    <location>
        <begin position="6"/>
        <end position="38"/>
    </location>
</feature>
<comment type="subcellular location">
    <subcellularLocation>
        <location evidence="1">Membrane</location>
        <topology evidence="1">Multi-pass membrane protein</topology>
    </subcellularLocation>
</comment>
<protein>
    <submittedName>
        <fullName evidence="9">Mechanosensitive ion channel family protein</fullName>
    </submittedName>
</protein>
<evidence type="ECO:0000256" key="4">
    <source>
        <dbReference type="ARBA" id="ARBA00022989"/>
    </source>
</evidence>
<evidence type="ECO:0000256" key="7">
    <source>
        <dbReference type="SAM" id="Phobius"/>
    </source>
</evidence>